<dbReference type="Gene3D" id="2.40.50.480">
    <property type="match status" value="1"/>
</dbReference>
<accession>A0A850QVZ6</accession>
<proteinExistence type="predicted"/>
<dbReference type="EMBL" id="JABZEC010000002">
    <property type="protein sequence ID" value="NVY95964.1"/>
    <property type="molecule type" value="Genomic_DNA"/>
</dbReference>
<keyword evidence="3" id="KW-1185">Reference proteome</keyword>
<evidence type="ECO:0000313" key="3">
    <source>
        <dbReference type="Proteomes" id="UP000563523"/>
    </source>
</evidence>
<protein>
    <submittedName>
        <fullName evidence="2">DUF1093 domain-containing protein</fullName>
    </submittedName>
</protein>
<organism evidence="2 3">
    <name type="scientific">Bombilactobacillus apium</name>
    <dbReference type="NCBI Taxonomy" id="2675299"/>
    <lineage>
        <taxon>Bacteria</taxon>
        <taxon>Bacillati</taxon>
        <taxon>Bacillota</taxon>
        <taxon>Bacilli</taxon>
        <taxon>Lactobacillales</taxon>
        <taxon>Lactobacillaceae</taxon>
        <taxon>Bombilactobacillus</taxon>
    </lineage>
</organism>
<evidence type="ECO:0000256" key="1">
    <source>
        <dbReference type="SAM" id="Phobius"/>
    </source>
</evidence>
<dbReference type="Pfam" id="PF06486">
    <property type="entry name" value="DUF1093"/>
    <property type="match status" value="1"/>
</dbReference>
<reference evidence="2 3" key="1">
    <citation type="submission" date="2020-06" db="EMBL/GenBank/DDBJ databases">
        <authorList>
            <person name="Kang J."/>
        </authorList>
    </citation>
    <scope>NUCLEOTIDE SEQUENCE [LARGE SCALE GENOMIC DNA]</scope>
    <source>
        <strain evidence="2 3">DCY120</strain>
    </source>
</reference>
<dbReference type="AlphaFoldDB" id="A0A850QVZ6"/>
<sequence>MKKLMKYLLGIVIFFLLIFSIMPFFTKNKTGMGAVVADMINPLVRSEVVYGKVPAQASTSWEDQGTKKMRDYGYNVHSYFLKGHQRIIQIPSFGRKLPAQPRFVKVTIKGQRMQRYQLISREQIPAKLRAKIGE</sequence>
<dbReference type="PANTHER" id="PTHR36433:SF2">
    <property type="entry name" value="YXEA FAMILY PROTEIN"/>
    <property type="match status" value="1"/>
</dbReference>
<dbReference type="SUPFAM" id="SSF159121">
    <property type="entry name" value="BC4932-like"/>
    <property type="match status" value="1"/>
</dbReference>
<dbReference type="Proteomes" id="UP000563523">
    <property type="component" value="Unassembled WGS sequence"/>
</dbReference>
<comment type="caution">
    <text evidence="2">The sequence shown here is derived from an EMBL/GenBank/DDBJ whole genome shotgun (WGS) entry which is preliminary data.</text>
</comment>
<keyword evidence="1" id="KW-1133">Transmembrane helix</keyword>
<keyword evidence="1" id="KW-0812">Transmembrane</keyword>
<dbReference type="RefSeq" id="WP_176942135.1">
    <property type="nucleotide sequence ID" value="NZ_JABZEC010000002.1"/>
</dbReference>
<dbReference type="InterPro" id="IPR006542">
    <property type="entry name" value="DUF1093"/>
</dbReference>
<keyword evidence="1" id="KW-0472">Membrane</keyword>
<dbReference type="PANTHER" id="PTHR36433">
    <property type="entry name" value="HYPOTHETICAL CYTOSOLIC PROTEIN"/>
    <property type="match status" value="1"/>
</dbReference>
<evidence type="ECO:0000313" key="2">
    <source>
        <dbReference type="EMBL" id="NVY95964.1"/>
    </source>
</evidence>
<dbReference type="InterPro" id="IPR036166">
    <property type="entry name" value="YxeA-like_sf"/>
</dbReference>
<gene>
    <name evidence="2" type="ORF">HU830_01995</name>
</gene>
<name>A0A850QVZ6_9LACO</name>
<feature type="transmembrane region" description="Helical" evidence="1">
    <location>
        <begin position="7"/>
        <end position="25"/>
    </location>
</feature>